<sequence length="224" mass="25165">MKRTKLDDRVLPDYTRGEEIFNMVTHIVGAAFGVAALVLCIIFSCLHHNGYGLASGIVYGVSMILLYTMSSIYHGLSPNLKAKKVFQIMDHCSIFILIAGTYTPVLLCSVRQADPFWAWVLFGIVWAVTILGIALNAYDIKKFEKFSMACYLVLGWCIVFKFNLLPGTIGMNGIYLLVAGGVAYTIGTIFYGLQEKIHYMHCIWHLWILLGSVLHFLCIILYCM</sequence>
<organism evidence="8 10">
    <name type="scientific">Catenibacterium mitsuokai</name>
    <dbReference type="NCBI Taxonomy" id="100886"/>
    <lineage>
        <taxon>Bacteria</taxon>
        <taxon>Bacillati</taxon>
        <taxon>Bacillota</taxon>
        <taxon>Erysipelotrichia</taxon>
        <taxon>Erysipelotrichales</taxon>
        <taxon>Coprobacillaceae</taxon>
        <taxon>Catenibacterium</taxon>
    </lineage>
</organism>
<feature type="transmembrane region" description="Helical" evidence="7">
    <location>
        <begin position="56"/>
        <end position="76"/>
    </location>
</feature>
<evidence type="ECO:0000313" key="10">
    <source>
        <dbReference type="Proteomes" id="UP001196408"/>
    </source>
</evidence>
<dbReference type="Proteomes" id="UP001197492">
    <property type="component" value="Unassembled WGS sequence"/>
</dbReference>
<dbReference type="EMBL" id="JAHOEF010000069">
    <property type="protein sequence ID" value="MBV3383362.1"/>
    <property type="molecule type" value="Genomic_DNA"/>
</dbReference>
<evidence type="ECO:0000256" key="3">
    <source>
        <dbReference type="ARBA" id="ARBA00022692"/>
    </source>
</evidence>
<dbReference type="PANTHER" id="PTHR20855:SF129">
    <property type="entry name" value="HEMOLYSIN-3 HOMOLOG"/>
    <property type="match status" value="1"/>
</dbReference>
<dbReference type="Proteomes" id="UP001196408">
    <property type="component" value="Unassembled WGS sequence"/>
</dbReference>
<dbReference type="Pfam" id="PF03006">
    <property type="entry name" value="HlyIII"/>
    <property type="match status" value="1"/>
</dbReference>
<feature type="binding site" evidence="6">
    <location>
        <position position="201"/>
    </location>
    <ligand>
        <name>Zn(2+)</name>
        <dbReference type="ChEBI" id="CHEBI:29105"/>
    </ligand>
</feature>
<feature type="transmembrane region" description="Helical" evidence="7">
    <location>
        <begin position="173"/>
        <end position="191"/>
    </location>
</feature>
<dbReference type="PANTHER" id="PTHR20855">
    <property type="entry name" value="ADIPOR/PROGESTIN RECEPTOR-RELATED"/>
    <property type="match status" value="1"/>
</dbReference>
<dbReference type="NCBIfam" id="TIGR01065">
    <property type="entry name" value="hlyIII"/>
    <property type="match status" value="1"/>
</dbReference>
<evidence type="ECO:0000313" key="9">
    <source>
        <dbReference type="EMBL" id="MBV3393366.1"/>
    </source>
</evidence>
<feature type="transmembrane region" description="Helical" evidence="7">
    <location>
        <begin position="203"/>
        <end position="222"/>
    </location>
</feature>
<keyword evidence="11" id="KW-1185">Reference proteome</keyword>
<evidence type="ECO:0000256" key="1">
    <source>
        <dbReference type="ARBA" id="ARBA00004127"/>
    </source>
</evidence>
<comment type="subcellular location">
    <subcellularLocation>
        <location evidence="1">Endomembrane system</location>
        <topology evidence="1">Multi-pass membrane protein</topology>
    </subcellularLocation>
</comment>
<gene>
    <name evidence="8" type="ORF">KSV97_09085</name>
    <name evidence="9" type="ORF">KSW06_08915</name>
</gene>
<dbReference type="GO" id="GO:0140911">
    <property type="term" value="F:pore-forming activity"/>
    <property type="evidence" value="ECO:0007669"/>
    <property type="project" value="InterPro"/>
</dbReference>
<name>A0AAW4MVL0_9FIRM</name>
<evidence type="ECO:0000313" key="11">
    <source>
        <dbReference type="Proteomes" id="UP001197492"/>
    </source>
</evidence>
<feature type="transmembrane region" description="Helical" evidence="7">
    <location>
        <begin position="149"/>
        <end position="167"/>
    </location>
</feature>
<comment type="caution">
    <text evidence="8">The sequence shown here is derived from an EMBL/GenBank/DDBJ whole genome shotgun (WGS) entry which is preliminary data.</text>
</comment>
<dbReference type="InterPro" id="IPR004254">
    <property type="entry name" value="AdipoR/HlyIII-related"/>
</dbReference>
<feature type="transmembrane region" description="Helical" evidence="7">
    <location>
        <begin position="116"/>
        <end position="137"/>
    </location>
</feature>
<comment type="similarity">
    <text evidence="2">Belongs to the UPF0073 (Hly-III) family.</text>
</comment>
<dbReference type="EMBL" id="JAHOEL010000067">
    <property type="protein sequence ID" value="MBV3393366.1"/>
    <property type="molecule type" value="Genomic_DNA"/>
</dbReference>
<protein>
    <submittedName>
        <fullName evidence="8">Hemolysin III family protein</fullName>
    </submittedName>
</protein>
<evidence type="ECO:0000313" key="8">
    <source>
        <dbReference type="EMBL" id="MBV3383362.1"/>
    </source>
</evidence>
<keyword evidence="6" id="KW-0479">Metal-binding</keyword>
<dbReference type="GO" id="GO:0016020">
    <property type="term" value="C:membrane"/>
    <property type="evidence" value="ECO:0007669"/>
    <property type="project" value="InterPro"/>
</dbReference>
<keyword evidence="6" id="KW-0862">Zinc</keyword>
<evidence type="ECO:0000256" key="7">
    <source>
        <dbReference type="SAM" id="Phobius"/>
    </source>
</evidence>
<evidence type="ECO:0000256" key="2">
    <source>
        <dbReference type="ARBA" id="ARBA00008488"/>
    </source>
</evidence>
<dbReference type="RefSeq" id="WP_217748070.1">
    <property type="nucleotide sequence ID" value="NZ_JAHOEB010000069.1"/>
</dbReference>
<reference evidence="8 11" key="1">
    <citation type="submission" date="2021-06" db="EMBL/GenBank/DDBJ databases">
        <title>Collection of gut derived symbiotic bacterial strains cultured from healthy donors.</title>
        <authorList>
            <person name="Lin H."/>
            <person name="Littmann E."/>
            <person name="Pamer E.G."/>
        </authorList>
    </citation>
    <scope>NUCLEOTIDE SEQUENCE</scope>
    <source>
        <strain evidence="9 11">MSK.21.70</strain>
        <strain evidence="8">MSK.21.82</strain>
    </source>
</reference>
<feature type="binding site" evidence="6">
    <location>
        <position position="74"/>
    </location>
    <ligand>
        <name>Zn(2+)</name>
        <dbReference type="ChEBI" id="CHEBI:29105"/>
    </ligand>
</feature>
<dbReference type="AlphaFoldDB" id="A0AAW4MVL0"/>
<evidence type="ECO:0000256" key="4">
    <source>
        <dbReference type="ARBA" id="ARBA00022989"/>
    </source>
</evidence>
<dbReference type="GO" id="GO:0012505">
    <property type="term" value="C:endomembrane system"/>
    <property type="evidence" value="ECO:0007669"/>
    <property type="project" value="UniProtKB-SubCell"/>
</dbReference>
<feature type="transmembrane region" description="Helical" evidence="7">
    <location>
        <begin position="88"/>
        <end position="110"/>
    </location>
</feature>
<dbReference type="GO" id="GO:0046872">
    <property type="term" value="F:metal ion binding"/>
    <property type="evidence" value="ECO:0007669"/>
    <property type="project" value="UniProtKB-KW"/>
</dbReference>
<keyword evidence="3 7" id="KW-0812">Transmembrane</keyword>
<proteinExistence type="inferred from homology"/>
<feature type="binding site" evidence="6">
    <location>
        <position position="205"/>
    </location>
    <ligand>
        <name>Zn(2+)</name>
        <dbReference type="ChEBI" id="CHEBI:29105"/>
    </ligand>
</feature>
<evidence type="ECO:0000256" key="6">
    <source>
        <dbReference type="PIRSR" id="PIRSR604254-1"/>
    </source>
</evidence>
<dbReference type="InterPro" id="IPR005744">
    <property type="entry name" value="Hy-lIII"/>
</dbReference>
<evidence type="ECO:0000256" key="5">
    <source>
        <dbReference type="ARBA" id="ARBA00023136"/>
    </source>
</evidence>
<feature type="transmembrane region" description="Helical" evidence="7">
    <location>
        <begin position="20"/>
        <end position="44"/>
    </location>
</feature>
<accession>A0AAW4MVL0</accession>
<keyword evidence="5 7" id="KW-0472">Membrane</keyword>
<keyword evidence="4 7" id="KW-1133">Transmembrane helix</keyword>